<dbReference type="CDD" id="cd00075">
    <property type="entry name" value="HATPase"/>
    <property type="match status" value="1"/>
</dbReference>
<accession>A0AB36JCK4</accession>
<dbReference type="Proteomes" id="UP000187323">
    <property type="component" value="Unassembled WGS sequence"/>
</dbReference>
<dbReference type="InterPro" id="IPR005467">
    <property type="entry name" value="His_kinase_dom"/>
</dbReference>
<evidence type="ECO:0000256" key="6">
    <source>
        <dbReference type="ARBA" id="ARBA00022741"/>
    </source>
</evidence>
<evidence type="ECO:0000256" key="1">
    <source>
        <dbReference type="ARBA" id="ARBA00000085"/>
    </source>
</evidence>
<dbReference type="InterPro" id="IPR036890">
    <property type="entry name" value="HATPase_C_sf"/>
</dbReference>
<evidence type="ECO:0000256" key="4">
    <source>
        <dbReference type="ARBA" id="ARBA00022553"/>
    </source>
</evidence>
<sequence>MTLNKFRTKARAVELLGRKQIRDDITALIELMKNSYDADAEMVVVDFTLNEDSPYLIIYDDGQGMTESELLNKWLVIGTDSKKKEKHLQRSRKKGRKLMGEKGIGRLASAALGEELLMFTKALDNNWSTLFLNWNVFENTNLFLDDVSIPVVLNESREDVLSQDNIQSLIDAQKENLKLNGWFEKNDINNKTIQDLFNRIEFQINDFKLPIDHLDSIVQLLNDIGQGTIIIVKNLRQRWNDIFDTLNEDSDVISKTKRTKLGSFIDTFKDVTKDFDVHFYVDNKTIEFSNGFNEELYEIYDLKIKGTINKGKFYGMIHSPTADETVLEECNQILKNGIEVTNGIANWQEKDCGPFELELCHVEMIKKNSSISEEDREKIEVRLDNSGGIMVFRDDVRVLPYGELENDFLNLEMRRSKNAGAYLFSHRNMFGRILLDSERNPKLEDKSSREGLLENEEYHYFIKTLQNLLVKIAFEFVSDSRNESKKLRETYKAKNNIEFEKKKIEIEAIKKEETVAKKEISRLKNEYKLKTKQFINDRDKKIEISFDNVPMELKYKLLTKSRTELKHKYDHYIKSFEEKKRNLKVSINPRFLSYIDPEFLEQIYIHNAEVEDYCTHLIKLTDESYGILEKQYNFKLDKWQKSVSSYLEQDFDKYESFTKSRIEYLRNVLSSKDRELAEYLDKKINRKKSELIHLSSFNQTLTDSKGKIIKKESIQKSELNRKLENSLHLLDELRLIVPSELKRYARSLEEEINNVESILRKSYSESMIDNQLNNLVNEGLNQIVKELNEKNIGDNEDTLLISALSEKVASLEKENEVYSDLANIGMAAEIVNHEFNQLFTNVNDAIKNLKGISGSSEKYWVEQIETGFKAISARHTQLSPMYRSFNLRKRPINIYDMVEDMLTFFESRIIKNNIKIINEIEDDIKLILSPSKMYPVFSNLIDNAIYWVLNQEEKVILFHFDKIENAIYIEDSGPGISARVVQKIFTPFYSGRPEGRGLGLTIVKKVLESQKNEILVITDATQKRLNGACFKITLNNDDKVGI</sequence>
<dbReference type="PRINTS" id="PR00344">
    <property type="entry name" value="BCTRLSENSOR"/>
</dbReference>
<dbReference type="PANTHER" id="PTHR45453">
    <property type="entry name" value="PHOSPHATE REGULON SENSOR PROTEIN PHOR"/>
    <property type="match status" value="1"/>
</dbReference>
<dbReference type="InterPro" id="IPR003594">
    <property type="entry name" value="HATPase_dom"/>
</dbReference>
<dbReference type="InterPro" id="IPR050351">
    <property type="entry name" value="BphY/WalK/GraS-like"/>
</dbReference>
<dbReference type="Pfam" id="PF19191">
    <property type="entry name" value="HEF_HK"/>
    <property type="match status" value="1"/>
</dbReference>
<dbReference type="SUPFAM" id="SSF55874">
    <property type="entry name" value="ATPase domain of HSP90 chaperone/DNA topoisomerase II/histidine kinase"/>
    <property type="match status" value="2"/>
</dbReference>
<dbReference type="RefSeq" id="WP_076136887.1">
    <property type="nucleotide sequence ID" value="NZ_MPTO01000020.1"/>
</dbReference>
<feature type="domain" description="Histidine kinase" evidence="10">
    <location>
        <begin position="830"/>
        <end position="1038"/>
    </location>
</feature>
<dbReference type="GO" id="GO:0000155">
    <property type="term" value="F:phosphorelay sensor kinase activity"/>
    <property type="evidence" value="ECO:0007669"/>
    <property type="project" value="TreeGrafter"/>
</dbReference>
<comment type="subcellular location">
    <subcellularLocation>
        <location evidence="2">Membrane</location>
    </subcellularLocation>
</comment>
<evidence type="ECO:0000256" key="9">
    <source>
        <dbReference type="ARBA" id="ARBA00023012"/>
    </source>
</evidence>
<comment type="caution">
    <text evidence="11">The sequence shown here is derived from an EMBL/GenBank/DDBJ whole genome shotgun (WGS) entry which is preliminary data.</text>
</comment>
<dbReference type="GO" id="GO:0005524">
    <property type="term" value="F:ATP binding"/>
    <property type="evidence" value="ECO:0007669"/>
    <property type="project" value="UniProtKB-KW"/>
</dbReference>
<evidence type="ECO:0000256" key="5">
    <source>
        <dbReference type="ARBA" id="ARBA00022679"/>
    </source>
</evidence>
<evidence type="ECO:0000259" key="10">
    <source>
        <dbReference type="PROSITE" id="PS50109"/>
    </source>
</evidence>
<proteinExistence type="predicted"/>
<dbReference type="PANTHER" id="PTHR45453:SF1">
    <property type="entry name" value="PHOSPHATE REGULON SENSOR PROTEIN PHOR"/>
    <property type="match status" value="1"/>
</dbReference>
<evidence type="ECO:0000313" key="11">
    <source>
        <dbReference type="EMBL" id="OME16036.1"/>
    </source>
</evidence>
<evidence type="ECO:0000256" key="7">
    <source>
        <dbReference type="ARBA" id="ARBA00022777"/>
    </source>
</evidence>
<dbReference type="EMBL" id="MPTO01000020">
    <property type="protein sequence ID" value="OME16036.1"/>
    <property type="molecule type" value="Genomic_DNA"/>
</dbReference>
<dbReference type="GO" id="GO:0004721">
    <property type="term" value="F:phosphoprotein phosphatase activity"/>
    <property type="evidence" value="ECO:0007669"/>
    <property type="project" value="TreeGrafter"/>
</dbReference>
<name>A0AB36JCK4_9BACL</name>
<comment type="catalytic activity">
    <reaction evidence="1">
        <text>ATP + protein L-histidine = ADP + protein N-phospho-L-histidine.</text>
        <dbReference type="EC" id="2.7.13.3"/>
    </reaction>
</comment>
<dbReference type="PROSITE" id="PS50109">
    <property type="entry name" value="HIS_KIN"/>
    <property type="match status" value="1"/>
</dbReference>
<dbReference type="InterPro" id="IPR004358">
    <property type="entry name" value="Sig_transdc_His_kin-like_C"/>
</dbReference>
<keyword evidence="5" id="KW-0808">Transferase</keyword>
<keyword evidence="6" id="KW-0547">Nucleotide-binding</keyword>
<evidence type="ECO:0000256" key="3">
    <source>
        <dbReference type="ARBA" id="ARBA00012438"/>
    </source>
</evidence>
<keyword evidence="4" id="KW-0597">Phosphoprotein</keyword>
<reference evidence="11 12" key="1">
    <citation type="submission" date="2016-10" db="EMBL/GenBank/DDBJ databases">
        <title>Paenibacillus species isolates.</title>
        <authorList>
            <person name="Beno S.M."/>
        </authorList>
    </citation>
    <scope>NUCLEOTIDE SEQUENCE [LARGE SCALE GENOMIC DNA]</scope>
    <source>
        <strain evidence="11 12">FSL H7-0918</strain>
    </source>
</reference>
<dbReference type="AlphaFoldDB" id="A0AB36JCK4"/>
<dbReference type="GO" id="GO:0016036">
    <property type="term" value="P:cellular response to phosphate starvation"/>
    <property type="evidence" value="ECO:0007669"/>
    <property type="project" value="TreeGrafter"/>
</dbReference>
<keyword evidence="8" id="KW-0067">ATP-binding</keyword>
<dbReference type="Gene3D" id="3.30.565.10">
    <property type="entry name" value="Histidine kinase-like ATPase, C-terminal domain"/>
    <property type="match status" value="2"/>
</dbReference>
<protein>
    <recommendedName>
        <fullName evidence="3">histidine kinase</fullName>
        <ecNumber evidence="3">2.7.13.3</ecNumber>
    </recommendedName>
</protein>
<dbReference type="GO" id="GO:0005886">
    <property type="term" value="C:plasma membrane"/>
    <property type="evidence" value="ECO:0007669"/>
    <property type="project" value="TreeGrafter"/>
</dbReference>
<gene>
    <name evidence="11" type="ORF">BSK47_20790</name>
</gene>
<organism evidence="11 12">
    <name type="scientific">Paenibacillus odorifer</name>
    <dbReference type="NCBI Taxonomy" id="189426"/>
    <lineage>
        <taxon>Bacteria</taxon>
        <taxon>Bacillati</taxon>
        <taxon>Bacillota</taxon>
        <taxon>Bacilli</taxon>
        <taxon>Bacillales</taxon>
        <taxon>Paenibacillaceae</taxon>
        <taxon>Paenibacillus</taxon>
    </lineage>
</organism>
<dbReference type="SMART" id="SM00387">
    <property type="entry name" value="HATPase_c"/>
    <property type="match status" value="1"/>
</dbReference>
<evidence type="ECO:0000313" key="12">
    <source>
        <dbReference type="Proteomes" id="UP000187323"/>
    </source>
</evidence>
<keyword evidence="7" id="KW-0418">Kinase</keyword>
<evidence type="ECO:0000256" key="8">
    <source>
        <dbReference type="ARBA" id="ARBA00022840"/>
    </source>
</evidence>
<keyword evidence="9" id="KW-0902">Two-component regulatory system</keyword>
<evidence type="ECO:0000256" key="2">
    <source>
        <dbReference type="ARBA" id="ARBA00004370"/>
    </source>
</evidence>
<dbReference type="Pfam" id="PF13589">
    <property type="entry name" value="HATPase_c_3"/>
    <property type="match status" value="1"/>
</dbReference>
<dbReference type="InterPro" id="IPR043836">
    <property type="entry name" value="DHp"/>
</dbReference>
<dbReference type="Pfam" id="PF02518">
    <property type="entry name" value="HATPase_c"/>
    <property type="match status" value="1"/>
</dbReference>
<dbReference type="EC" id="2.7.13.3" evidence="3"/>